<evidence type="ECO:0000313" key="1">
    <source>
        <dbReference type="EMBL" id="EPS65069.1"/>
    </source>
</evidence>
<accession>S8CDM5</accession>
<organism evidence="1 2">
    <name type="scientific">Genlisea aurea</name>
    <dbReference type="NCBI Taxonomy" id="192259"/>
    <lineage>
        <taxon>Eukaryota</taxon>
        <taxon>Viridiplantae</taxon>
        <taxon>Streptophyta</taxon>
        <taxon>Embryophyta</taxon>
        <taxon>Tracheophyta</taxon>
        <taxon>Spermatophyta</taxon>
        <taxon>Magnoliopsida</taxon>
        <taxon>eudicotyledons</taxon>
        <taxon>Gunneridae</taxon>
        <taxon>Pentapetalae</taxon>
        <taxon>asterids</taxon>
        <taxon>lamiids</taxon>
        <taxon>Lamiales</taxon>
        <taxon>Lentibulariaceae</taxon>
        <taxon>Genlisea</taxon>
    </lineage>
</organism>
<dbReference type="AlphaFoldDB" id="S8CDM5"/>
<keyword evidence="2" id="KW-1185">Reference proteome</keyword>
<dbReference type="OrthoDB" id="913812at2759"/>
<proteinExistence type="predicted"/>
<dbReference type="EMBL" id="AUSU01004444">
    <property type="protein sequence ID" value="EPS65069.1"/>
    <property type="molecule type" value="Genomic_DNA"/>
</dbReference>
<evidence type="ECO:0000313" key="2">
    <source>
        <dbReference type="Proteomes" id="UP000015453"/>
    </source>
</evidence>
<gene>
    <name evidence="1" type="ORF">M569_09710</name>
</gene>
<name>S8CDM5_9LAMI</name>
<dbReference type="Proteomes" id="UP000015453">
    <property type="component" value="Unassembled WGS sequence"/>
</dbReference>
<protein>
    <submittedName>
        <fullName evidence="1">Uncharacterized protein</fullName>
    </submittedName>
</protein>
<comment type="caution">
    <text evidence="1">The sequence shown here is derived from an EMBL/GenBank/DDBJ whole genome shotgun (WGS) entry which is preliminary data.</text>
</comment>
<sequence>MGFTVNGVKVSLVGKLKPKKILHALTAICDKIFSAPPLLRRVHPPWPHEELAFMVVNTIVVKVNPRRRGWQRSVNSILRMCQGARFKMDGEGLVEVSGVTNPMRVLRRVGISRTMTLQWFQYGQCCKYLNMLKSDPPKSSSLPPPPPPPSDLYPLQLDDFTYRPHLRHHNNQNPYLLY</sequence>
<reference evidence="1 2" key="1">
    <citation type="journal article" date="2013" name="BMC Genomics">
        <title>The miniature genome of a carnivorous plant Genlisea aurea contains a low number of genes and short non-coding sequences.</title>
        <authorList>
            <person name="Leushkin E.V."/>
            <person name="Sutormin R.A."/>
            <person name="Nabieva E.R."/>
            <person name="Penin A.A."/>
            <person name="Kondrashov A.S."/>
            <person name="Logacheva M.D."/>
        </authorList>
    </citation>
    <scope>NUCLEOTIDE SEQUENCE [LARGE SCALE GENOMIC DNA]</scope>
</reference>